<gene>
    <name evidence="1" type="ORF">ADICEAN_01379</name>
</gene>
<protein>
    <recommendedName>
        <fullName evidence="3">PsbP C-terminal domain-containing protein</fullName>
    </recommendedName>
</protein>
<keyword evidence="2" id="KW-1185">Reference proteome</keyword>
<comment type="caution">
    <text evidence="1">The sequence shown here is derived from an EMBL/GenBank/DDBJ whole genome shotgun (WGS) entry which is preliminary data.</text>
</comment>
<dbReference type="STRING" id="1279009.ADICEAN_01379"/>
<dbReference type="EMBL" id="AODQ01000025">
    <property type="protein sequence ID" value="EMR03446.1"/>
    <property type="molecule type" value="Genomic_DNA"/>
</dbReference>
<organism evidence="1 2">
    <name type="scientific">Cesiribacter andamanensis AMV16</name>
    <dbReference type="NCBI Taxonomy" id="1279009"/>
    <lineage>
        <taxon>Bacteria</taxon>
        <taxon>Pseudomonadati</taxon>
        <taxon>Bacteroidota</taxon>
        <taxon>Cytophagia</taxon>
        <taxon>Cytophagales</taxon>
        <taxon>Cesiribacteraceae</taxon>
        <taxon>Cesiribacter</taxon>
    </lineage>
</organism>
<dbReference type="AlphaFoldDB" id="M7N8A6"/>
<evidence type="ECO:0008006" key="3">
    <source>
        <dbReference type="Google" id="ProtNLM"/>
    </source>
</evidence>
<sequence length="168" mass="18749">MNKLRIFLLGSLLCCVLDTNGQVVSNKDTTFSVVAPADWRAEVSKAEIVLISAKSGFLDPYQENVRVLASNSYGWDIDRAFRSFVKEAFPDMIPGYKQLQEGTDTLAGLPAKWLIFQSEEQGYRLESLVIMVVDDTQAYAIVASALAKDYPRYSDTFKEIASSFSLLK</sequence>
<proteinExistence type="predicted"/>
<dbReference type="Proteomes" id="UP000011910">
    <property type="component" value="Unassembled WGS sequence"/>
</dbReference>
<accession>M7N8A6</accession>
<evidence type="ECO:0000313" key="1">
    <source>
        <dbReference type="EMBL" id="EMR03446.1"/>
    </source>
</evidence>
<reference evidence="1 2" key="1">
    <citation type="journal article" date="2013" name="Genome Announc.">
        <title>Draft Genome Sequence of Cesiribacter andamanensis Strain AMV16T, Isolated from a Soil Sample from a Mud Volcano in the Andaman Islands, India.</title>
        <authorList>
            <person name="Shivaji S."/>
            <person name="Ara S."/>
            <person name="Begum Z."/>
            <person name="Srinivas T.N."/>
            <person name="Singh A."/>
            <person name="Kumar Pinnaka A."/>
        </authorList>
    </citation>
    <scope>NUCLEOTIDE SEQUENCE [LARGE SCALE GENOMIC DNA]</scope>
    <source>
        <strain evidence="1 2">AMV16</strain>
    </source>
</reference>
<evidence type="ECO:0000313" key="2">
    <source>
        <dbReference type="Proteomes" id="UP000011910"/>
    </source>
</evidence>
<dbReference type="Gene3D" id="3.40.1000.10">
    <property type="entry name" value="Mog1/PsbP, alpha/beta/alpha sandwich"/>
    <property type="match status" value="1"/>
</dbReference>
<name>M7N8A6_9BACT</name>
<dbReference type="RefSeq" id="WP_009194779.1">
    <property type="nucleotide sequence ID" value="NZ_AODQ01000025.1"/>
</dbReference>